<keyword evidence="6" id="KW-1185">Reference proteome</keyword>
<dbReference type="Gene3D" id="3.30.2320.10">
    <property type="entry name" value="hypothetical protein PF0899 domain"/>
    <property type="match status" value="1"/>
</dbReference>
<protein>
    <recommendedName>
        <fullName evidence="4">Phage capsid-like C-terminal domain-containing protein</fullName>
    </recommendedName>
</protein>
<accession>A0ABQ4SXB4</accession>
<evidence type="ECO:0000313" key="5">
    <source>
        <dbReference type="EMBL" id="GJE07860.1"/>
    </source>
</evidence>
<dbReference type="Proteomes" id="UP001055102">
    <property type="component" value="Unassembled WGS sequence"/>
</dbReference>
<keyword evidence="2" id="KW-1133">Transmembrane helix</keyword>
<dbReference type="InterPro" id="IPR054612">
    <property type="entry name" value="Phage_capsid-like_C"/>
</dbReference>
<reference evidence="5" key="2">
    <citation type="submission" date="2021-08" db="EMBL/GenBank/DDBJ databases">
        <authorList>
            <person name="Tani A."/>
            <person name="Ola A."/>
            <person name="Ogura Y."/>
            <person name="Katsura K."/>
            <person name="Hayashi T."/>
        </authorList>
    </citation>
    <scope>NUCLEOTIDE SEQUENCE</scope>
    <source>
        <strain evidence="5">LMG 23639</strain>
    </source>
</reference>
<reference evidence="5" key="1">
    <citation type="journal article" date="2021" name="Front. Microbiol.">
        <title>Comprehensive Comparative Genomics and Phenotyping of Methylobacterium Species.</title>
        <authorList>
            <person name="Alessa O."/>
            <person name="Ogura Y."/>
            <person name="Fujitani Y."/>
            <person name="Takami H."/>
            <person name="Hayashi T."/>
            <person name="Sahin N."/>
            <person name="Tani A."/>
        </authorList>
    </citation>
    <scope>NUCLEOTIDE SEQUENCE</scope>
    <source>
        <strain evidence="5">LMG 23639</strain>
    </source>
</reference>
<feature type="chain" id="PRO_5046776920" description="Phage capsid-like C-terminal domain-containing protein" evidence="3">
    <location>
        <begin position="24"/>
        <end position="465"/>
    </location>
</feature>
<dbReference type="NCBIfam" id="TIGR01554">
    <property type="entry name" value="major_cap_HK97"/>
    <property type="match status" value="1"/>
</dbReference>
<feature type="domain" description="Phage capsid-like C-terminal" evidence="4">
    <location>
        <begin position="182"/>
        <end position="455"/>
    </location>
</feature>
<evidence type="ECO:0000259" key="4">
    <source>
        <dbReference type="Pfam" id="PF05065"/>
    </source>
</evidence>
<gene>
    <name evidence="5" type="ORF">AOPFMNJM_3192</name>
</gene>
<feature type="signal peptide" evidence="3">
    <location>
        <begin position="1"/>
        <end position="23"/>
    </location>
</feature>
<evidence type="ECO:0000256" key="1">
    <source>
        <dbReference type="ARBA" id="ARBA00004328"/>
    </source>
</evidence>
<proteinExistence type="predicted"/>
<dbReference type="EMBL" id="BPQR01000056">
    <property type="protein sequence ID" value="GJE07860.1"/>
    <property type="molecule type" value="Genomic_DNA"/>
</dbReference>
<keyword evidence="2" id="KW-0812">Transmembrane</keyword>
<evidence type="ECO:0000256" key="2">
    <source>
        <dbReference type="SAM" id="Phobius"/>
    </source>
</evidence>
<comment type="caution">
    <text evidence="5">The sequence shown here is derived from an EMBL/GenBank/DDBJ whole genome shotgun (WGS) entry which is preliminary data.</text>
</comment>
<keyword evidence="2" id="KW-0472">Membrane</keyword>
<dbReference type="SUPFAM" id="SSF56563">
    <property type="entry name" value="Major capsid protein gp5"/>
    <property type="match status" value="1"/>
</dbReference>
<dbReference type="InterPro" id="IPR024455">
    <property type="entry name" value="Phage_capsid"/>
</dbReference>
<organism evidence="5 6">
    <name type="scientific">Methylobacterium jeotgali</name>
    <dbReference type="NCBI Taxonomy" id="381630"/>
    <lineage>
        <taxon>Bacteria</taxon>
        <taxon>Pseudomonadati</taxon>
        <taxon>Pseudomonadota</taxon>
        <taxon>Alphaproteobacteria</taxon>
        <taxon>Hyphomicrobiales</taxon>
        <taxon>Methylobacteriaceae</taxon>
        <taxon>Methylobacterium</taxon>
    </lineage>
</organism>
<sequence length="465" mass="48607">MKNLFLAAALALAALFAVSDAYAMGELLQAAGALPAAAPFLAIAGVGAATAMPRGILGATFRADASDPMAVLAQLQQAFNAFKAENETKLAAKAGKEDVVTNEKVDRINAAVGELQASLSELAIKIAAAAITGGGAPRPGDDAAYNTAFTAYARTGDGESAIKAQQFAGPRATLSVGSNPDGGLLAPVEWDRTITDKLKIVSAMRTLARVISISSTGFTKVYNDRATASGWVGETTARPGTGNAQFQQATFTTGELYAMPIASQQLLEDALIDIGAWLGDEVMTEMAYQEGLAFVNGDGIQKPKGLLQYASGTPHPWGAIPTVNSGAASALAADGLIDLVHDLPSERTPNAAFIMNRKTQGAIRKLKDGQGRYLWEPSTQVGDPATILGFPVAELAAMPDVAANALPIAFGDWQRGYLVVDRIGVQVLRDPYSQKPFVQFYSRKRVGGGVTDPTCLRLHKVAVNA</sequence>
<keyword evidence="3" id="KW-0732">Signal</keyword>
<comment type="subcellular location">
    <subcellularLocation>
        <location evidence="1">Virion</location>
    </subcellularLocation>
</comment>
<evidence type="ECO:0000256" key="3">
    <source>
        <dbReference type="SAM" id="SignalP"/>
    </source>
</evidence>
<dbReference type="RefSeq" id="WP_238277238.1">
    <property type="nucleotide sequence ID" value="NZ_BPQR01000056.1"/>
</dbReference>
<name>A0ABQ4SXB4_9HYPH</name>
<feature type="transmembrane region" description="Helical" evidence="2">
    <location>
        <begin position="33"/>
        <end position="52"/>
    </location>
</feature>
<dbReference type="Gene3D" id="3.30.2400.10">
    <property type="entry name" value="Major capsid protein gp5"/>
    <property type="match status" value="1"/>
</dbReference>
<evidence type="ECO:0000313" key="6">
    <source>
        <dbReference type="Proteomes" id="UP001055102"/>
    </source>
</evidence>
<dbReference type="Pfam" id="PF05065">
    <property type="entry name" value="Phage_capsid"/>
    <property type="match status" value="1"/>
</dbReference>